<organism evidence="1 2">
    <name type="scientific">Thermus brevis</name>
    <dbReference type="NCBI Taxonomy" id="2862456"/>
    <lineage>
        <taxon>Bacteria</taxon>
        <taxon>Thermotogati</taxon>
        <taxon>Deinococcota</taxon>
        <taxon>Deinococci</taxon>
        <taxon>Thermales</taxon>
        <taxon>Thermaceae</taxon>
        <taxon>Thermus</taxon>
    </lineage>
</organism>
<evidence type="ECO:0000313" key="1">
    <source>
        <dbReference type="EMBL" id="MBW6394696.1"/>
    </source>
</evidence>
<evidence type="ECO:0000313" key="2">
    <source>
        <dbReference type="Proteomes" id="UP000724268"/>
    </source>
</evidence>
<sequence>MKIAFLNGHVIIHEPKDPSLAIRVFGDPPREETLEVIREIVHREHGSQAAEVFDHLYQEALARREELPDLP</sequence>
<dbReference type="RefSeq" id="WP_219759358.1">
    <property type="nucleotide sequence ID" value="NZ_JAHXRS010000008.1"/>
</dbReference>
<protein>
    <submittedName>
        <fullName evidence="1">Uncharacterized protein</fullName>
    </submittedName>
</protein>
<keyword evidence="2" id="KW-1185">Reference proteome</keyword>
<gene>
    <name evidence="1" type="ORF">KZX47_05955</name>
</gene>
<reference evidence="1 2" key="1">
    <citation type="submission" date="2021-07" db="EMBL/GenBank/DDBJ databases">
        <title>Thermus aquaticus gen. n. and sp. n., a nonsporulating extreme thermophile.</title>
        <authorList>
            <person name="Hu C.-J."/>
            <person name="Li W.-J."/>
            <person name="Xian W.-D."/>
        </authorList>
    </citation>
    <scope>NUCLEOTIDE SEQUENCE [LARGE SCALE GENOMIC DNA]</scope>
    <source>
        <strain evidence="1 2">SYSU G05001</strain>
    </source>
</reference>
<dbReference type="Proteomes" id="UP000724268">
    <property type="component" value="Unassembled WGS sequence"/>
</dbReference>
<dbReference type="EMBL" id="JAHXRS010000008">
    <property type="protein sequence ID" value="MBW6394696.1"/>
    <property type="molecule type" value="Genomic_DNA"/>
</dbReference>
<proteinExistence type="predicted"/>
<comment type="caution">
    <text evidence="1">The sequence shown here is derived from an EMBL/GenBank/DDBJ whole genome shotgun (WGS) entry which is preliminary data.</text>
</comment>
<name>A0ABS6ZXB6_9DEIN</name>
<accession>A0ABS6ZXB6</accession>